<keyword evidence="4" id="KW-0934">Plastid</keyword>
<evidence type="ECO:0000256" key="7">
    <source>
        <dbReference type="SAM" id="Phobius"/>
    </source>
</evidence>
<dbReference type="PANTHER" id="PTHR42826">
    <property type="entry name" value="DICARBOXYLATE TRANSPORTER 2.1, CHLOROPLASTIC"/>
    <property type="match status" value="1"/>
</dbReference>
<evidence type="ECO:0000313" key="9">
    <source>
        <dbReference type="Proteomes" id="UP000054498"/>
    </source>
</evidence>
<dbReference type="AlphaFoldDB" id="A0A0D2KUX4"/>
<protein>
    <recommendedName>
        <fullName evidence="10">2-oxoglutarate/malate translocator</fullName>
    </recommendedName>
</protein>
<evidence type="ECO:0008006" key="10">
    <source>
        <dbReference type="Google" id="ProtNLM"/>
    </source>
</evidence>
<evidence type="ECO:0000256" key="1">
    <source>
        <dbReference type="ARBA" id="ARBA00004478"/>
    </source>
</evidence>
<reference evidence="8 9" key="1">
    <citation type="journal article" date="2013" name="BMC Genomics">
        <title>Reconstruction of the lipid metabolism for the microalga Monoraphidium neglectum from its genome sequence reveals characteristics suitable for biofuel production.</title>
        <authorList>
            <person name="Bogen C."/>
            <person name="Al-Dilaimi A."/>
            <person name="Albersmeier A."/>
            <person name="Wichmann J."/>
            <person name="Grundmann M."/>
            <person name="Rupp O."/>
            <person name="Lauersen K.J."/>
            <person name="Blifernez-Klassen O."/>
            <person name="Kalinowski J."/>
            <person name="Goesmann A."/>
            <person name="Mussgnug J.H."/>
            <person name="Kruse O."/>
        </authorList>
    </citation>
    <scope>NUCLEOTIDE SEQUENCE [LARGE SCALE GENOMIC DNA]</scope>
    <source>
        <strain evidence="8 9">SAG 48.87</strain>
    </source>
</reference>
<feature type="transmembrane region" description="Helical" evidence="7">
    <location>
        <begin position="212"/>
        <end position="232"/>
    </location>
</feature>
<proteinExistence type="inferred from homology"/>
<evidence type="ECO:0000256" key="5">
    <source>
        <dbReference type="ARBA" id="ARBA00022989"/>
    </source>
</evidence>
<comment type="similarity">
    <text evidence="2">Belongs to the SLC13A/DASS transporter (TC 2.A.47) family. DIT1 subfamily.</text>
</comment>
<dbReference type="EMBL" id="KK101938">
    <property type="protein sequence ID" value="KIY99148.1"/>
    <property type="molecule type" value="Genomic_DNA"/>
</dbReference>
<keyword evidence="4" id="KW-1001">Plastid inner membrane</keyword>
<evidence type="ECO:0000256" key="2">
    <source>
        <dbReference type="ARBA" id="ARBA00007349"/>
    </source>
</evidence>
<name>A0A0D2KUX4_9CHLO</name>
<dbReference type="Proteomes" id="UP000054498">
    <property type="component" value="Unassembled WGS sequence"/>
</dbReference>
<evidence type="ECO:0000313" key="8">
    <source>
        <dbReference type="EMBL" id="KIY99148.1"/>
    </source>
</evidence>
<sequence>MRCWHATAQGLGGDPETGGRKKIGAFLIQNQLQTSAYSSALFLTSGAQNLLCINLAAKLGAVVPDVWMNWFIGCLPQAVLGMVITPLLLFKQYPPEVKETPEAPGQASERLKKMGPMSRNELITTAAICGAVVLWIMGDAWGVPAVLAAMLGLAALLVTGVLSWRDCLEYPPAWDCLTWFAVLVSMSSALNDTGLITTFADIVGKQLTSLNLGWQPVFFLLHTAFFFIHYLFAGQTAHVGALFTAFLAMMLASGVPSMLAVLSLGYNTNLFGNITHYASGQAAIYFGNDYVTLPEWFSLGFIYGALSLVVVIGLGYPWWRFLGWC</sequence>
<dbReference type="GO" id="GO:0015140">
    <property type="term" value="F:malate transmembrane transporter activity"/>
    <property type="evidence" value="ECO:0007669"/>
    <property type="project" value="UniProtKB-ARBA"/>
</dbReference>
<dbReference type="RefSeq" id="XP_013898168.1">
    <property type="nucleotide sequence ID" value="XM_014042714.1"/>
</dbReference>
<evidence type="ECO:0000256" key="6">
    <source>
        <dbReference type="ARBA" id="ARBA00023136"/>
    </source>
</evidence>
<accession>A0A0D2KUX4</accession>
<feature type="transmembrane region" description="Helical" evidence="7">
    <location>
        <begin position="239"/>
        <end position="262"/>
    </location>
</feature>
<dbReference type="Pfam" id="PF00939">
    <property type="entry name" value="Na_sulph_symp"/>
    <property type="match status" value="1"/>
</dbReference>
<dbReference type="OrthoDB" id="1695362at2759"/>
<dbReference type="InterPro" id="IPR030676">
    <property type="entry name" value="CitT-rel"/>
</dbReference>
<keyword evidence="5 7" id="KW-1133">Transmembrane helix</keyword>
<feature type="transmembrane region" description="Helical" evidence="7">
    <location>
        <begin position="296"/>
        <end position="319"/>
    </location>
</feature>
<keyword evidence="6 7" id="KW-0472">Membrane</keyword>
<dbReference type="GO" id="GO:0009706">
    <property type="term" value="C:chloroplast inner membrane"/>
    <property type="evidence" value="ECO:0007669"/>
    <property type="project" value="UniProtKB-SubCell"/>
</dbReference>
<keyword evidence="3 7" id="KW-0812">Transmembrane</keyword>
<gene>
    <name evidence="8" type="ORF">MNEG_8816</name>
</gene>
<keyword evidence="9" id="KW-1185">Reference proteome</keyword>
<feature type="transmembrane region" description="Helical" evidence="7">
    <location>
        <begin position="176"/>
        <end position="200"/>
    </location>
</feature>
<evidence type="ECO:0000256" key="3">
    <source>
        <dbReference type="ARBA" id="ARBA00022692"/>
    </source>
</evidence>
<dbReference type="InterPro" id="IPR001898">
    <property type="entry name" value="SLC13A/DASS"/>
</dbReference>
<dbReference type="KEGG" id="mng:MNEG_8816"/>
<feature type="transmembrane region" description="Helical" evidence="7">
    <location>
        <begin position="143"/>
        <end position="164"/>
    </location>
</feature>
<organism evidence="8 9">
    <name type="scientific">Monoraphidium neglectum</name>
    <dbReference type="NCBI Taxonomy" id="145388"/>
    <lineage>
        <taxon>Eukaryota</taxon>
        <taxon>Viridiplantae</taxon>
        <taxon>Chlorophyta</taxon>
        <taxon>core chlorophytes</taxon>
        <taxon>Chlorophyceae</taxon>
        <taxon>CS clade</taxon>
        <taxon>Sphaeropleales</taxon>
        <taxon>Selenastraceae</taxon>
        <taxon>Monoraphidium</taxon>
    </lineage>
</organism>
<comment type="subcellular location">
    <subcellularLocation>
        <location evidence="1">Plastid</location>
        <location evidence="1">Chloroplast inner membrane</location>
        <topology evidence="1">Multi-pass membrane protein</topology>
    </subcellularLocation>
</comment>
<feature type="transmembrane region" description="Helical" evidence="7">
    <location>
        <begin position="120"/>
        <end position="137"/>
    </location>
</feature>
<dbReference type="GeneID" id="25741691"/>
<dbReference type="NCBIfam" id="TIGR00785">
    <property type="entry name" value="dass"/>
    <property type="match status" value="1"/>
</dbReference>
<feature type="transmembrane region" description="Helical" evidence="7">
    <location>
        <begin position="67"/>
        <end position="90"/>
    </location>
</feature>
<dbReference type="STRING" id="145388.A0A0D2KUX4"/>
<evidence type="ECO:0000256" key="4">
    <source>
        <dbReference type="ARBA" id="ARBA00022780"/>
    </source>
</evidence>